<feature type="binding site" evidence="14">
    <location>
        <position position="342"/>
    </location>
    <ligand>
        <name>Ca(2+)</name>
        <dbReference type="ChEBI" id="CHEBI:29108"/>
        <label>5</label>
    </ligand>
</feature>
<protein>
    <submittedName>
        <fullName evidence="21">Matrix metalloproteinase-14-like</fullName>
    </submittedName>
</protein>
<sequence>MERAEVSTGKTLFMSVLLVAAVTVVHSSVETGVDAMMYLTYYGYLRPMTSDDGTFMTEEEMREGISKFQYMANITQTGELDNDTMRMMNMPRCGMPDVVGHSLDAKRKRRYSLGSRWSKTDLTFRIDSVTSDIPSRSDIDDTLEAALQVWADVTPLTFTRVSGNTPADIVINFNSGVHGDGAPFDGPGGVLAHAFFPEDGRAHFDEDETWTINSFSGINLFQVAAHEFGHNLGLGHSNIDAALMAPFYRGYVPNFQLHEDDIAGIQAQYGSDSGAPVVTMEPSAEVCTGIVDAVTTSRDRSTYLFEGTQVWKFESGASRIADGFPRAIGSVFSGLPDNVDAALFYQPNGKTYIFKGSQYWRFDNEVLDSGYPKSIATYWPGLPNDLDAAFVWSGNGRLYFVKGGQYYRFGSGRVDTGYPRPLSVWNIPGNQVGAAVQWINSRTYFFNSDGVYYRFNDRYFRVDTGYPRNVASTWQGCDTNIVEKPEPGDNGAGGLAPGLLASMATVFFAYVLN</sequence>
<evidence type="ECO:0000256" key="13">
    <source>
        <dbReference type="PIRSR" id="PIRSR001191-2"/>
    </source>
</evidence>
<evidence type="ECO:0000256" key="4">
    <source>
        <dbReference type="ARBA" id="ARBA00022729"/>
    </source>
</evidence>
<feature type="repeat" description="Hemopexin" evidence="17">
    <location>
        <begin position="383"/>
        <end position="429"/>
    </location>
</feature>
<dbReference type="RefSeq" id="XP_022110634.1">
    <property type="nucleotide sequence ID" value="XM_022254942.1"/>
</dbReference>
<reference evidence="21" key="1">
    <citation type="submission" date="2025-08" db="UniProtKB">
        <authorList>
            <consortium name="RefSeq"/>
        </authorList>
    </citation>
    <scope>IDENTIFICATION</scope>
</reference>
<feature type="binding site" evidence="14">
    <location>
        <position position="132"/>
    </location>
    <ligand>
        <name>Ca(2+)</name>
        <dbReference type="ChEBI" id="CHEBI:29108"/>
        <label>1</label>
    </ligand>
</feature>
<keyword evidence="5" id="KW-0677">Repeat</keyword>
<dbReference type="InterPro" id="IPR018486">
    <property type="entry name" value="Hemopexin_CS"/>
</dbReference>
<evidence type="ECO:0000256" key="12">
    <source>
        <dbReference type="PIRSR" id="PIRSR001191-1"/>
    </source>
</evidence>
<feature type="binding site" evidence="14">
    <location>
        <position position="178"/>
    </location>
    <ligand>
        <name>Zn(2+)</name>
        <dbReference type="ChEBI" id="CHEBI:29105"/>
        <label>1</label>
    </ligand>
</feature>
<dbReference type="Pfam" id="PF00045">
    <property type="entry name" value="Hemopexin"/>
    <property type="match status" value="4"/>
</dbReference>
<evidence type="ECO:0000256" key="2">
    <source>
        <dbReference type="ARBA" id="ARBA00022670"/>
    </source>
</evidence>
<feature type="binding site" evidence="14">
    <location>
        <position position="185"/>
    </location>
    <ligand>
        <name>Ca(2+)</name>
        <dbReference type="ChEBI" id="CHEBI:29108"/>
        <label>3</label>
    </ligand>
</feature>
<feature type="domain" description="Peptidase metallopeptidase" evidence="19">
    <location>
        <begin position="113"/>
        <end position="271"/>
    </location>
</feature>
<dbReference type="Pfam" id="PF01471">
    <property type="entry name" value="PG_binding_1"/>
    <property type="match status" value="1"/>
</dbReference>
<keyword evidence="8 14" id="KW-0106">Calcium</keyword>
<evidence type="ECO:0000259" key="19">
    <source>
        <dbReference type="SMART" id="SM00235"/>
    </source>
</evidence>
<feature type="binding site" evidence="14">
    <location>
        <position position="186"/>
    </location>
    <ligand>
        <name>Ca(2+)</name>
        <dbReference type="ChEBI" id="CHEBI:29108"/>
        <label>3</label>
    </ligand>
</feature>
<feature type="signal peptide" evidence="18">
    <location>
        <begin position="1"/>
        <end position="27"/>
    </location>
</feature>
<evidence type="ECO:0000256" key="6">
    <source>
        <dbReference type="ARBA" id="ARBA00022801"/>
    </source>
</evidence>
<feature type="binding site" evidence="13">
    <location>
        <position position="230"/>
    </location>
    <ligand>
        <name>Zn(2+)</name>
        <dbReference type="ChEBI" id="CHEBI:29105"/>
        <label>2</label>
        <note>catalytic</note>
    </ligand>
</feature>
<dbReference type="SMART" id="SM00120">
    <property type="entry name" value="HX"/>
    <property type="match status" value="4"/>
</dbReference>
<dbReference type="InterPro" id="IPR036375">
    <property type="entry name" value="Hemopexin-like_dom_sf"/>
</dbReference>
<evidence type="ECO:0000256" key="18">
    <source>
        <dbReference type="SAM" id="SignalP"/>
    </source>
</evidence>
<dbReference type="InterPro" id="IPR021190">
    <property type="entry name" value="Pept_M10A"/>
</dbReference>
<evidence type="ECO:0000256" key="11">
    <source>
        <dbReference type="ARBA" id="ARBA00023157"/>
    </source>
</evidence>
<dbReference type="FunFam" id="3.40.390.10:FF:000068">
    <property type="entry name" value="Predicted protein"/>
    <property type="match status" value="1"/>
</dbReference>
<dbReference type="OrthoDB" id="406838at2759"/>
<feature type="binding site" evidence="14">
    <location>
        <position position="292"/>
    </location>
    <ligand>
        <name>Ca(2+)</name>
        <dbReference type="ChEBI" id="CHEBI:29108"/>
        <label>4</label>
    </ligand>
</feature>
<comment type="cofactor">
    <cofactor evidence="14">
        <name>Ca(2+)</name>
        <dbReference type="ChEBI" id="CHEBI:29108"/>
    </cofactor>
    <text evidence="14">Can bind about 5 Ca(2+) ions per subunit.</text>
</comment>
<dbReference type="CDD" id="cd00094">
    <property type="entry name" value="HX"/>
    <property type="match status" value="1"/>
</dbReference>
<feature type="binding site" evidence="14">
    <location>
        <position position="168"/>
    </location>
    <ligand>
        <name>Ca(2+)</name>
        <dbReference type="ChEBI" id="CHEBI:29108"/>
        <label>2</label>
    </ligand>
</feature>
<evidence type="ECO:0000256" key="3">
    <source>
        <dbReference type="ARBA" id="ARBA00022723"/>
    </source>
</evidence>
<keyword evidence="10" id="KW-0865">Zymogen</keyword>
<feature type="chain" id="PRO_5034982221" evidence="18">
    <location>
        <begin position="28"/>
        <end position="513"/>
    </location>
</feature>
<dbReference type="InterPro" id="IPR033739">
    <property type="entry name" value="M10A_MMP"/>
</dbReference>
<dbReference type="SMART" id="SM00235">
    <property type="entry name" value="ZnMc"/>
    <property type="match status" value="1"/>
</dbReference>
<evidence type="ECO:0000256" key="7">
    <source>
        <dbReference type="ARBA" id="ARBA00022833"/>
    </source>
</evidence>
<dbReference type="InterPro" id="IPR018487">
    <property type="entry name" value="Hemopexin-like_repeat"/>
</dbReference>
<evidence type="ECO:0000256" key="9">
    <source>
        <dbReference type="ARBA" id="ARBA00023049"/>
    </source>
</evidence>
<dbReference type="InterPro" id="IPR002477">
    <property type="entry name" value="Peptidoglycan-bd-like"/>
</dbReference>
<dbReference type="Pfam" id="PF00413">
    <property type="entry name" value="Peptidase_M10"/>
    <property type="match status" value="1"/>
</dbReference>
<evidence type="ECO:0000256" key="5">
    <source>
        <dbReference type="ARBA" id="ARBA00022737"/>
    </source>
</evidence>
<dbReference type="InterPro" id="IPR024079">
    <property type="entry name" value="MetalloPept_cat_dom_sf"/>
</dbReference>
<feature type="modified residue" description="Phosphotyrosine; by PKDCC" evidence="15">
    <location>
        <position position="371"/>
    </location>
</feature>
<dbReference type="PROSITE" id="PS51642">
    <property type="entry name" value="HEMOPEXIN_2"/>
    <property type="match status" value="3"/>
</dbReference>
<proteinExistence type="inferred from homology"/>
<dbReference type="PROSITE" id="PS00546">
    <property type="entry name" value="CYSTEINE_SWITCH"/>
    <property type="match status" value="1"/>
</dbReference>
<dbReference type="Proteomes" id="UP000694845">
    <property type="component" value="Unplaced"/>
</dbReference>
<comment type="cofactor">
    <cofactor evidence="14">
        <name>Zn(2+)</name>
        <dbReference type="ChEBI" id="CHEBI:29105"/>
    </cofactor>
    <text evidence="14">Binds 2 Zn(2+) ions per subunit.</text>
</comment>
<keyword evidence="20" id="KW-1185">Reference proteome</keyword>
<name>A0A8B7ZYY6_ACAPL</name>
<feature type="binding site" evidence="14">
    <location>
        <position position="180"/>
    </location>
    <ligand>
        <name>Zn(2+)</name>
        <dbReference type="ChEBI" id="CHEBI:29105"/>
        <label>1</label>
    </ligand>
</feature>
<dbReference type="KEGG" id="aplc:110990105"/>
<dbReference type="SUPFAM" id="SSF55486">
    <property type="entry name" value="Metalloproteases ('zincins'), catalytic domain"/>
    <property type="match status" value="1"/>
</dbReference>
<comment type="similarity">
    <text evidence="1">Belongs to the peptidase M10A family.</text>
</comment>
<dbReference type="GO" id="GO:0031012">
    <property type="term" value="C:extracellular matrix"/>
    <property type="evidence" value="ECO:0007669"/>
    <property type="project" value="InterPro"/>
</dbReference>
<dbReference type="OMA" id="DAEQWTI"/>
<keyword evidence="3 13" id="KW-0479">Metal-binding</keyword>
<dbReference type="PANTHER" id="PTHR10201:SF294">
    <property type="entry name" value="MATRIX METALLOPROTEINASE 16"/>
    <property type="match status" value="1"/>
</dbReference>
<dbReference type="Gene3D" id="2.110.10.10">
    <property type="entry name" value="Hemopexin-like domain"/>
    <property type="match status" value="1"/>
</dbReference>
<evidence type="ECO:0000256" key="16">
    <source>
        <dbReference type="PIRSR" id="PIRSR621190-5"/>
    </source>
</evidence>
<dbReference type="PIRSF" id="PIRSF001191">
    <property type="entry name" value="Peptidase_M10A_matrix"/>
    <property type="match status" value="1"/>
</dbReference>
<dbReference type="PRINTS" id="PR00138">
    <property type="entry name" value="MATRIXIN"/>
</dbReference>
<evidence type="ECO:0000256" key="8">
    <source>
        <dbReference type="ARBA" id="ARBA00022837"/>
    </source>
</evidence>
<dbReference type="PANTHER" id="PTHR10201">
    <property type="entry name" value="MATRIX METALLOPROTEINASE"/>
    <property type="match status" value="1"/>
</dbReference>
<dbReference type="GO" id="GO:0030198">
    <property type="term" value="P:extracellular matrix organization"/>
    <property type="evidence" value="ECO:0007669"/>
    <property type="project" value="TreeGrafter"/>
</dbReference>
<keyword evidence="2" id="KW-0645">Protease</keyword>
<dbReference type="InterPro" id="IPR001818">
    <property type="entry name" value="Pept_M10_metallopeptidase"/>
</dbReference>
<keyword evidence="6" id="KW-0378">Hydrolase</keyword>
<organism evidence="20 21">
    <name type="scientific">Acanthaster planci</name>
    <name type="common">Crown-of-thorns starfish</name>
    <dbReference type="NCBI Taxonomy" id="133434"/>
    <lineage>
        <taxon>Eukaryota</taxon>
        <taxon>Metazoa</taxon>
        <taxon>Echinodermata</taxon>
        <taxon>Eleutherozoa</taxon>
        <taxon>Asterozoa</taxon>
        <taxon>Asteroidea</taxon>
        <taxon>Valvatacea</taxon>
        <taxon>Valvatida</taxon>
        <taxon>Acanthasteridae</taxon>
        <taxon>Acanthaster</taxon>
    </lineage>
</organism>
<dbReference type="InterPro" id="IPR021158">
    <property type="entry name" value="Pept_M10A_Zn_BS"/>
</dbReference>
<feature type="binding site" evidence="13">
    <location>
        <position position="236"/>
    </location>
    <ligand>
        <name>Zn(2+)</name>
        <dbReference type="ChEBI" id="CHEBI:29105"/>
        <label>2</label>
        <note>catalytic</note>
    </ligand>
</feature>
<dbReference type="Gene3D" id="3.40.390.10">
    <property type="entry name" value="Collagenase (Catalytic Domain)"/>
    <property type="match status" value="1"/>
</dbReference>
<dbReference type="GO" id="GO:0004222">
    <property type="term" value="F:metalloendopeptidase activity"/>
    <property type="evidence" value="ECO:0007669"/>
    <property type="project" value="InterPro"/>
</dbReference>
<feature type="binding site" evidence="14">
    <location>
        <position position="389"/>
    </location>
    <ligand>
        <name>Ca(2+)</name>
        <dbReference type="ChEBI" id="CHEBI:29108"/>
        <label>5</label>
    </ligand>
</feature>
<accession>A0A8B7ZYY6</accession>
<dbReference type="GeneID" id="110990105"/>
<keyword evidence="11" id="KW-1015">Disulfide bond</keyword>
<dbReference type="GO" id="GO:0030574">
    <property type="term" value="P:collagen catabolic process"/>
    <property type="evidence" value="ECO:0007669"/>
    <property type="project" value="TreeGrafter"/>
</dbReference>
<evidence type="ECO:0000313" key="20">
    <source>
        <dbReference type="Proteomes" id="UP000694845"/>
    </source>
</evidence>
<feature type="binding site" evidence="14">
    <location>
        <position position="208"/>
    </location>
    <ligand>
        <name>Ca(2+)</name>
        <dbReference type="ChEBI" id="CHEBI:29108"/>
        <label>1</label>
    </ligand>
</feature>
<dbReference type="InterPro" id="IPR036365">
    <property type="entry name" value="PGBD-like_sf"/>
</dbReference>
<dbReference type="GO" id="GO:0008270">
    <property type="term" value="F:zinc ion binding"/>
    <property type="evidence" value="ECO:0007669"/>
    <property type="project" value="InterPro"/>
</dbReference>
<feature type="repeat" description="Hemopexin" evidence="17">
    <location>
        <begin position="336"/>
        <end position="382"/>
    </location>
</feature>
<dbReference type="AlphaFoldDB" id="A0A8B7ZYY6"/>
<dbReference type="CDD" id="cd04278">
    <property type="entry name" value="ZnMc_MMP"/>
    <property type="match status" value="1"/>
</dbReference>
<evidence type="ECO:0000256" key="15">
    <source>
        <dbReference type="PIRSR" id="PIRSR621190-4"/>
    </source>
</evidence>
<feature type="short sequence motif" description="Cysteine switch" evidence="16">
    <location>
        <begin position="91"/>
        <end position="98"/>
    </location>
</feature>
<keyword evidence="9" id="KW-0482">Metalloprotease</keyword>
<feature type="binding site" evidence="14">
    <location>
        <position position="203"/>
    </location>
    <ligand>
        <name>Zn(2+)</name>
        <dbReference type="ChEBI" id="CHEBI:29105"/>
        <label>1</label>
    </ligand>
</feature>
<feature type="binding site" evidence="14">
    <location>
        <position position="244"/>
    </location>
    <ligand>
        <name>Zn(2+)</name>
        <dbReference type="ChEBI" id="CHEBI:29105"/>
        <label>2</label>
        <note>catalytic</note>
    </ligand>
</feature>
<dbReference type="SUPFAM" id="SSF50923">
    <property type="entry name" value="Hemopexin-like domain"/>
    <property type="match status" value="1"/>
</dbReference>
<gene>
    <name evidence="21" type="primary">LOC110990105</name>
</gene>
<dbReference type="InterPro" id="IPR006026">
    <property type="entry name" value="Peptidase_Metallo"/>
</dbReference>
<feature type="binding site" evidence="14">
    <location>
        <position position="340"/>
    </location>
    <ligand>
        <name>Ca(2+)</name>
        <dbReference type="ChEBI" id="CHEBI:29108"/>
        <label>4</label>
    </ligand>
</feature>
<feature type="binding site" evidence="14">
    <location>
        <position position="208"/>
    </location>
    <ligand>
        <name>Ca(2+)</name>
        <dbReference type="ChEBI" id="CHEBI:29108"/>
        <label>3</label>
    </ligand>
</feature>
<feature type="repeat" description="Hemopexin" evidence="17">
    <location>
        <begin position="288"/>
        <end position="335"/>
    </location>
</feature>
<evidence type="ECO:0000256" key="17">
    <source>
        <dbReference type="PROSITE-ProRule" id="PRU01011"/>
    </source>
</evidence>
<dbReference type="PROSITE" id="PS00024">
    <property type="entry name" value="HEMOPEXIN"/>
    <property type="match status" value="1"/>
</dbReference>
<feature type="binding site" evidence="14">
    <location>
        <position position="205"/>
    </location>
    <ligand>
        <name>Ca(2+)</name>
        <dbReference type="ChEBI" id="CHEBI:29108"/>
        <label>3</label>
    </ligand>
</feature>
<feature type="binding site" evidence="14">
    <location>
        <position position="193"/>
    </location>
    <ligand>
        <name>Zn(2+)</name>
        <dbReference type="ChEBI" id="CHEBI:29105"/>
        <label>1</label>
    </ligand>
</feature>
<evidence type="ECO:0000256" key="14">
    <source>
        <dbReference type="PIRSR" id="PIRSR621190-2"/>
    </source>
</evidence>
<dbReference type="SUPFAM" id="SSF47090">
    <property type="entry name" value="PGBD-like"/>
    <property type="match status" value="1"/>
</dbReference>
<feature type="active site" evidence="12">
    <location>
        <position position="227"/>
    </location>
</feature>
<evidence type="ECO:0000313" key="21">
    <source>
        <dbReference type="RefSeq" id="XP_022110634.1"/>
    </source>
</evidence>
<evidence type="ECO:0000256" key="10">
    <source>
        <dbReference type="ARBA" id="ARBA00023145"/>
    </source>
</evidence>
<feature type="binding site" description="in inhibited form" evidence="14">
    <location>
        <position position="93"/>
    </location>
    <ligand>
        <name>Zn(2+)</name>
        <dbReference type="ChEBI" id="CHEBI:29105"/>
        <label>2</label>
        <note>catalytic</note>
    </ligand>
</feature>
<evidence type="ECO:0000256" key="1">
    <source>
        <dbReference type="ARBA" id="ARBA00010370"/>
    </source>
</evidence>
<feature type="binding site" evidence="13">
    <location>
        <position position="226"/>
    </location>
    <ligand>
        <name>Zn(2+)</name>
        <dbReference type="ChEBI" id="CHEBI:29105"/>
        <label>2</label>
        <note>catalytic</note>
    </ligand>
</feature>
<keyword evidence="7 13" id="KW-0862">Zinc</keyword>
<dbReference type="GO" id="GO:0006508">
    <property type="term" value="P:proteolysis"/>
    <property type="evidence" value="ECO:0007669"/>
    <property type="project" value="UniProtKB-KW"/>
</dbReference>
<dbReference type="InterPro" id="IPR000585">
    <property type="entry name" value="Hemopexin-like_dom"/>
</dbReference>
<keyword evidence="4 18" id="KW-0732">Signal</keyword>